<evidence type="ECO:0000256" key="4">
    <source>
        <dbReference type="ARBA" id="ARBA00023163"/>
    </source>
</evidence>
<organism evidence="8 9">
    <name type="scientific">Thermohalobaculum xanthum</name>
    <dbReference type="NCBI Taxonomy" id="2753746"/>
    <lineage>
        <taxon>Bacteria</taxon>
        <taxon>Pseudomonadati</taxon>
        <taxon>Pseudomonadota</taxon>
        <taxon>Alphaproteobacteria</taxon>
        <taxon>Rhodobacterales</taxon>
        <taxon>Paracoccaceae</taxon>
        <taxon>Thermohalobaculum</taxon>
    </lineage>
</organism>
<evidence type="ECO:0000256" key="1">
    <source>
        <dbReference type="ARBA" id="ARBA00022491"/>
    </source>
</evidence>
<evidence type="ECO:0000313" key="9">
    <source>
        <dbReference type="Proteomes" id="UP000655420"/>
    </source>
</evidence>
<dbReference type="InterPro" id="IPR008920">
    <property type="entry name" value="TF_FadR/GntR_C"/>
</dbReference>
<protein>
    <recommendedName>
        <fullName evidence="6">Pyruvate dehydrogenase complex repressor</fullName>
    </recommendedName>
</protein>
<evidence type="ECO:0000256" key="6">
    <source>
        <dbReference type="ARBA" id="ARBA00039592"/>
    </source>
</evidence>
<name>A0A8J7M7T3_9RHOB</name>
<dbReference type="GO" id="GO:0003700">
    <property type="term" value="F:DNA-binding transcription factor activity"/>
    <property type="evidence" value="ECO:0007669"/>
    <property type="project" value="InterPro"/>
</dbReference>
<keyword evidence="1" id="KW-0678">Repressor</keyword>
<sequence>MPFRPISADRISSAIVRQIEELILQGVLRPGDRLPAERELAEQLDVSRPTLREALAELDERGLVVARPGGGTFIADVLGSAFAPPLIELFATHDTALFDYIAFRRDLEGLAAERAAVHATEADLATIASVFRRMEEAAGKRNPDEAAALDAEFHMSVVEAAHNVVMLHMMRSLYALLVQGVFYNRNIVYGVRKGRDMLLEQHRAIRDAVLARNPRAARRAVEEHMDYVAAALHEADRMRTREEIAALRHRHEQLRATKPRKARQNGNTA</sequence>
<dbReference type="InterPro" id="IPR000524">
    <property type="entry name" value="Tscrpt_reg_HTH_GntR"/>
</dbReference>
<reference evidence="8" key="1">
    <citation type="submission" date="2020-12" db="EMBL/GenBank/DDBJ databases">
        <title>Bacterial taxonomy.</title>
        <authorList>
            <person name="Pan X."/>
        </authorList>
    </citation>
    <scope>NUCLEOTIDE SEQUENCE</scope>
    <source>
        <strain evidence="8">M0105</strain>
    </source>
</reference>
<keyword evidence="3" id="KW-0238">DNA-binding</keyword>
<keyword evidence="4" id="KW-0804">Transcription</keyword>
<dbReference type="Proteomes" id="UP000655420">
    <property type="component" value="Unassembled WGS sequence"/>
</dbReference>
<dbReference type="PROSITE" id="PS50949">
    <property type="entry name" value="HTH_GNTR"/>
    <property type="match status" value="1"/>
</dbReference>
<dbReference type="Pfam" id="PF07729">
    <property type="entry name" value="FCD"/>
    <property type="match status" value="1"/>
</dbReference>
<evidence type="ECO:0000256" key="5">
    <source>
        <dbReference type="ARBA" id="ARBA00037357"/>
    </source>
</evidence>
<dbReference type="SMART" id="SM00345">
    <property type="entry name" value="HTH_GNTR"/>
    <property type="match status" value="1"/>
</dbReference>
<accession>A0A8J7M7T3</accession>
<dbReference type="EMBL" id="JAEHHL010000004">
    <property type="protein sequence ID" value="MBK0399300.1"/>
    <property type="molecule type" value="Genomic_DNA"/>
</dbReference>
<comment type="caution">
    <text evidence="8">The sequence shown here is derived from an EMBL/GenBank/DDBJ whole genome shotgun (WGS) entry which is preliminary data.</text>
</comment>
<dbReference type="SUPFAM" id="SSF48008">
    <property type="entry name" value="GntR ligand-binding domain-like"/>
    <property type="match status" value="1"/>
</dbReference>
<dbReference type="Pfam" id="PF00392">
    <property type="entry name" value="GntR"/>
    <property type="match status" value="1"/>
</dbReference>
<dbReference type="PRINTS" id="PR00035">
    <property type="entry name" value="HTHGNTR"/>
</dbReference>
<keyword evidence="9" id="KW-1185">Reference proteome</keyword>
<dbReference type="PANTHER" id="PTHR43537:SF34">
    <property type="entry name" value="PYRUVATE DEHYDROGENASE COMPLEX REPRESSOR"/>
    <property type="match status" value="1"/>
</dbReference>
<feature type="domain" description="HTH gntR-type" evidence="7">
    <location>
        <begin position="9"/>
        <end position="77"/>
    </location>
</feature>
<dbReference type="CDD" id="cd07377">
    <property type="entry name" value="WHTH_GntR"/>
    <property type="match status" value="1"/>
</dbReference>
<keyword evidence="2" id="KW-0805">Transcription regulation</keyword>
<evidence type="ECO:0000313" key="8">
    <source>
        <dbReference type="EMBL" id="MBK0399300.1"/>
    </source>
</evidence>
<dbReference type="Gene3D" id="1.20.120.530">
    <property type="entry name" value="GntR ligand-binding domain-like"/>
    <property type="match status" value="1"/>
</dbReference>
<dbReference type="InterPro" id="IPR036388">
    <property type="entry name" value="WH-like_DNA-bd_sf"/>
</dbReference>
<dbReference type="AlphaFoldDB" id="A0A8J7M7T3"/>
<dbReference type="SMART" id="SM00895">
    <property type="entry name" value="FCD"/>
    <property type="match status" value="1"/>
</dbReference>
<proteinExistence type="predicted"/>
<gene>
    <name evidence="8" type="ORF">H0I76_08865</name>
</gene>
<dbReference type="GO" id="GO:0003677">
    <property type="term" value="F:DNA binding"/>
    <property type="evidence" value="ECO:0007669"/>
    <property type="project" value="UniProtKB-KW"/>
</dbReference>
<dbReference type="InterPro" id="IPR036390">
    <property type="entry name" value="WH_DNA-bd_sf"/>
</dbReference>
<dbReference type="SUPFAM" id="SSF46785">
    <property type="entry name" value="Winged helix' DNA-binding domain"/>
    <property type="match status" value="1"/>
</dbReference>
<evidence type="ECO:0000259" key="7">
    <source>
        <dbReference type="PROSITE" id="PS50949"/>
    </source>
</evidence>
<dbReference type="PANTHER" id="PTHR43537">
    <property type="entry name" value="TRANSCRIPTIONAL REGULATOR, GNTR FAMILY"/>
    <property type="match status" value="1"/>
</dbReference>
<evidence type="ECO:0000256" key="2">
    <source>
        <dbReference type="ARBA" id="ARBA00023015"/>
    </source>
</evidence>
<comment type="function">
    <text evidence="5">Transcriptional repressor for the pyruvate dehydrogenase complex genes aceEF and lpd.</text>
</comment>
<dbReference type="Gene3D" id="1.10.10.10">
    <property type="entry name" value="Winged helix-like DNA-binding domain superfamily/Winged helix DNA-binding domain"/>
    <property type="match status" value="1"/>
</dbReference>
<dbReference type="InterPro" id="IPR011711">
    <property type="entry name" value="GntR_C"/>
</dbReference>
<evidence type="ECO:0000256" key="3">
    <source>
        <dbReference type="ARBA" id="ARBA00023125"/>
    </source>
</evidence>
<dbReference type="RefSeq" id="WP_200609399.1">
    <property type="nucleotide sequence ID" value="NZ_JAEHHL010000004.1"/>
</dbReference>